<dbReference type="RefSeq" id="WP_183322746.1">
    <property type="nucleotide sequence ID" value="NZ_JACHVQ010000005.1"/>
</dbReference>
<dbReference type="GO" id="GO:0016740">
    <property type="term" value="F:transferase activity"/>
    <property type="evidence" value="ECO:0007669"/>
    <property type="project" value="UniProtKB-KW"/>
</dbReference>
<dbReference type="InterPro" id="IPR029044">
    <property type="entry name" value="Nucleotide-diphossugar_trans"/>
</dbReference>
<dbReference type="Proteomes" id="UP000559182">
    <property type="component" value="Unassembled WGS sequence"/>
</dbReference>
<name>A0A839NGL4_9MICO</name>
<dbReference type="PANTHER" id="PTHR43685:SF11">
    <property type="entry name" value="GLYCOSYLTRANSFERASE TAGX-RELATED"/>
    <property type="match status" value="1"/>
</dbReference>
<dbReference type="Gene3D" id="3.90.550.10">
    <property type="entry name" value="Spore Coat Polysaccharide Biosynthesis Protein SpsA, Chain A"/>
    <property type="match status" value="1"/>
</dbReference>
<dbReference type="InterPro" id="IPR050834">
    <property type="entry name" value="Glycosyltransf_2"/>
</dbReference>
<keyword evidence="3" id="KW-1185">Reference proteome</keyword>
<dbReference type="AlphaFoldDB" id="A0A839NGL4"/>
<organism evidence="2 3">
    <name type="scientific">Flexivirga oryzae</name>
    <dbReference type="NCBI Taxonomy" id="1794944"/>
    <lineage>
        <taxon>Bacteria</taxon>
        <taxon>Bacillati</taxon>
        <taxon>Actinomycetota</taxon>
        <taxon>Actinomycetes</taxon>
        <taxon>Micrococcales</taxon>
        <taxon>Dermacoccaceae</taxon>
        <taxon>Flexivirga</taxon>
    </lineage>
</organism>
<dbReference type="Pfam" id="PF00535">
    <property type="entry name" value="Glycos_transf_2"/>
    <property type="match status" value="1"/>
</dbReference>
<dbReference type="PANTHER" id="PTHR43685">
    <property type="entry name" value="GLYCOSYLTRANSFERASE"/>
    <property type="match status" value="1"/>
</dbReference>
<proteinExistence type="predicted"/>
<gene>
    <name evidence="2" type="ORF">FHU39_004317</name>
</gene>
<reference evidence="2 3" key="1">
    <citation type="submission" date="2020-08" db="EMBL/GenBank/DDBJ databases">
        <title>Sequencing the genomes of 1000 actinobacteria strains.</title>
        <authorList>
            <person name="Klenk H.-P."/>
        </authorList>
    </citation>
    <scope>NUCLEOTIDE SEQUENCE [LARGE SCALE GENOMIC DNA]</scope>
    <source>
        <strain evidence="2 3">DSM 105369</strain>
    </source>
</reference>
<comment type="caution">
    <text evidence="2">The sequence shown here is derived from an EMBL/GenBank/DDBJ whole genome shotgun (WGS) entry which is preliminary data.</text>
</comment>
<evidence type="ECO:0000259" key="1">
    <source>
        <dbReference type="Pfam" id="PF00535"/>
    </source>
</evidence>
<dbReference type="InterPro" id="IPR001173">
    <property type="entry name" value="Glyco_trans_2-like"/>
</dbReference>
<dbReference type="SUPFAM" id="SSF53448">
    <property type="entry name" value="Nucleotide-diphospho-sugar transferases"/>
    <property type="match status" value="1"/>
</dbReference>
<evidence type="ECO:0000313" key="3">
    <source>
        <dbReference type="Proteomes" id="UP000559182"/>
    </source>
</evidence>
<protein>
    <submittedName>
        <fullName evidence="2">Glycosyltransferase involved in cell wall biosynthesis</fullName>
    </submittedName>
</protein>
<sequence length="337" mass="37016">MGRQLSHSGHSVLRGNERREKLRWSVVVPAHNCAHFLGETLAEVVEQLGGRDDAEIIVVDDASTEDVEAVVRAVGGGAVRYERNARNLGAVATFNRCIELSRGEIVHILHGDDLVLPGFYVAMEMALEGSPALTAMCRTRHIDGDGATLHETRRYREGTGIWEGAFDAFAVSNRVRAPGMVVRRSAYETFGGFRTDLPHAADWELWTRMASHGPVMFVDEILAGYRKHGGSDTAHRMATGENIRERVTAIGLISGHVPPAQRRSTTRRALVYSFVYAGRSSVEMAKQREWRVAGAQAREAVRCLLRAPGGVPCDPMTDAHGEHASVIRSRAGRSMRV</sequence>
<dbReference type="EMBL" id="JACHVQ010000005">
    <property type="protein sequence ID" value="MBB2894275.1"/>
    <property type="molecule type" value="Genomic_DNA"/>
</dbReference>
<feature type="domain" description="Glycosyltransferase 2-like" evidence="1">
    <location>
        <begin position="25"/>
        <end position="186"/>
    </location>
</feature>
<accession>A0A839NGL4</accession>
<keyword evidence="2" id="KW-0808">Transferase</keyword>
<evidence type="ECO:0000313" key="2">
    <source>
        <dbReference type="EMBL" id="MBB2894275.1"/>
    </source>
</evidence>